<evidence type="ECO:0000313" key="2">
    <source>
        <dbReference type="EMBL" id="PIR26479.1"/>
    </source>
</evidence>
<protein>
    <submittedName>
        <fullName evidence="2">Uncharacterized protein</fullName>
    </submittedName>
</protein>
<dbReference type="AlphaFoldDB" id="A0A2H0PWQ8"/>
<sequence length="62" mass="7226">MPHKVFHVGIRGIAHFGFQELKPRYCPATRVWYWGGFILLCGLKTGVRPFFLILVRCVLTMF</sequence>
<feature type="transmembrane region" description="Helical" evidence="1">
    <location>
        <begin position="31"/>
        <end position="59"/>
    </location>
</feature>
<comment type="caution">
    <text evidence="2">The sequence shown here is derived from an EMBL/GenBank/DDBJ whole genome shotgun (WGS) entry which is preliminary data.</text>
</comment>
<keyword evidence="1" id="KW-0812">Transmembrane</keyword>
<evidence type="ECO:0000313" key="3">
    <source>
        <dbReference type="Proteomes" id="UP000236846"/>
    </source>
</evidence>
<accession>A0A2H0PWQ8</accession>
<dbReference type="Proteomes" id="UP000236846">
    <property type="component" value="Unassembled WGS sequence"/>
</dbReference>
<dbReference type="EMBL" id="PCXE01000023">
    <property type="protein sequence ID" value="PIR26479.1"/>
    <property type="molecule type" value="Genomic_DNA"/>
</dbReference>
<evidence type="ECO:0000256" key="1">
    <source>
        <dbReference type="SAM" id="Phobius"/>
    </source>
</evidence>
<proteinExistence type="predicted"/>
<keyword evidence="1" id="KW-1133">Transmembrane helix</keyword>
<organism evidence="2 3">
    <name type="scientific">Candidatus Brennerbacteria bacterium CG11_big_fil_rev_8_21_14_0_20_43_10</name>
    <dbReference type="NCBI Taxonomy" id="1974523"/>
    <lineage>
        <taxon>Bacteria</taxon>
        <taxon>Candidatus Brenneribacteriota</taxon>
    </lineage>
</organism>
<name>A0A2H0PWQ8_9BACT</name>
<gene>
    <name evidence="2" type="ORF">COV41_01450</name>
</gene>
<keyword evidence="1" id="KW-0472">Membrane</keyword>
<reference evidence="2 3" key="1">
    <citation type="submission" date="2017-09" db="EMBL/GenBank/DDBJ databases">
        <title>Depth-based differentiation of microbial function through sediment-hosted aquifers and enrichment of novel symbionts in the deep terrestrial subsurface.</title>
        <authorList>
            <person name="Probst A.J."/>
            <person name="Ladd B."/>
            <person name="Jarett J.K."/>
            <person name="Geller-Mcgrath D.E."/>
            <person name="Sieber C.M."/>
            <person name="Emerson J.B."/>
            <person name="Anantharaman K."/>
            <person name="Thomas B.C."/>
            <person name="Malmstrom R."/>
            <person name="Stieglmeier M."/>
            <person name="Klingl A."/>
            <person name="Woyke T."/>
            <person name="Ryan C.M."/>
            <person name="Banfield J.F."/>
        </authorList>
    </citation>
    <scope>NUCLEOTIDE SEQUENCE [LARGE SCALE GENOMIC DNA]</scope>
    <source>
        <strain evidence="2">CG11_big_fil_rev_8_21_14_0_20_43_10</strain>
    </source>
</reference>